<evidence type="ECO:0000313" key="2">
    <source>
        <dbReference type="EMBL" id="KAF2445439.1"/>
    </source>
</evidence>
<dbReference type="EMBL" id="MU001499">
    <property type="protein sequence ID" value="KAF2445439.1"/>
    <property type="molecule type" value="Genomic_DNA"/>
</dbReference>
<evidence type="ECO:0000256" key="1">
    <source>
        <dbReference type="SAM" id="SignalP"/>
    </source>
</evidence>
<evidence type="ECO:0008006" key="4">
    <source>
        <dbReference type="Google" id="ProtNLM"/>
    </source>
</evidence>
<dbReference type="Proteomes" id="UP000799764">
    <property type="component" value="Unassembled WGS sequence"/>
</dbReference>
<dbReference type="AlphaFoldDB" id="A0A9P4PM57"/>
<comment type="caution">
    <text evidence="2">The sequence shown here is derived from an EMBL/GenBank/DDBJ whole genome shotgun (WGS) entry which is preliminary data.</text>
</comment>
<name>A0A9P4PM57_9PLEO</name>
<keyword evidence="3" id="KW-1185">Reference proteome</keyword>
<accession>A0A9P4PM57</accession>
<evidence type="ECO:0000313" key="3">
    <source>
        <dbReference type="Proteomes" id="UP000799764"/>
    </source>
</evidence>
<feature type="chain" id="PRO_5040509610" description="Secreted protein" evidence="1">
    <location>
        <begin position="18"/>
        <end position="194"/>
    </location>
</feature>
<sequence>MRIHIYVLALLSTLIQATILQPMWVMSGSQNITRAPRLSHPTAQQPRADDYAHVTPSDHNHTSFTEPYLPYPGFWTCPRTAALPPNTEDCLQVITDTFRTYGNRTVDVPPDRCIQVAYRSCVMYTCSSSCEGFQWNLAEWYQLAMHVQKSCLWGRGGGGYVQRQPGGVDNKFVYRTGLTHVDEAERLMTPALVC</sequence>
<dbReference type="OrthoDB" id="3750859at2759"/>
<keyword evidence="1" id="KW-0732">Signal</keyword>
<protein>
    <recommendedName>
        <fullName evidence="4">Secreted protein</fullName>
    </recommendedName>
</protein>
<organism evidence="2 3">
    <name type="scientific">Karstenula rhodostoma CBS 690.94</name>
    <dbReference type="NCBI Taxonomy" id="1392251"/>
    <lineage>
        <taxon>Eukaryota</taxon>
        <taxon>Fungi</taxon>
        <taxon>Dikarya</taxon>
        <taxon>Ascomycota</taxon>
        <taxon>Pezizomycotina</taxon>
        <taxon>Dothideomycetes</taxon>
        <taxon>Pleosporomycetidae</taxon>
        <taxon>Pleosporales</taxon>
        <taxon>Massarineae</taxon>
        <taxon>Didymosphaeriaceae</taxon>
        <taxon>Karstenula</taxon>
    </lineage>
</organism>
<reference evidence="2" key="1">
    <citation type="journal article" date="2020" name="Stud. Mycol.">
        <title>101 Dothideomycetes genomes: a test case for predicting lifestyles and emergence of pathogens.</title>
        <authorList>
            <person name="Haridas S."/>
            <person name="Albert R."/>
            <person name="Binder M."/>
            <person name="Bloem J."/>
            <person name="Labutti K."/>
            <person name="Salamov A."/>
            <person name="Andreopoulos B."/>
            <person name="Baker S."/>
            <person name="Barry K."/>
            <person name="Bills G."/>
            <person name="Bluhm B."/>
            <person name="Cannon C."/>
            <person name="Castanera R."/>
            <person name="Culley D."/>
            <person name="Daum C."/>
            <person name="Ezra D."/>
            <person name="Gonzalez J."/>
            <person name="Henrissat B."/>
            <person name="Kuo A."/>
            <person name="Liang C."/>
            <person name="Lipzen A."/>
            <person name="Lutzoni F."/>
            <person name="Magnuson J."/>
            <person name="Mondo S."/>
            <person name="Nolan M."/>
            <person name="Ohm R."/>
            <person name="Pangilinan J."/>
            <person name="Park H.-J."/>
            <person name="Ramirez L."/>
            <person name="Alfaro M."/>
            <person name="Sun H."/>
            <person name="Tritt A."/>
            <person name="Yoshinaga Y."/>
            <person name="Zwiers L.-H."/>
            <person name="Turgeon B."/>
            <person name="Goodwin S."/>
            <person name="Spatafora J."/>
            <person name="Crous P."/>
            <person name="Grigoriev I."/>
        </authorList>
    </citation>
    <scope>NUCLEOTIDE SEQUENCE</scope>
    <source>
        <strain evidence="2">CBS 690.94</strain>
    </source>
</reference>
<gene>
    <name evidence="2" type="ORF">P171DRAFT_265596</name>
</gene>
<feature type="signal peptide" evidence="1">
    <location>
        <begin position="1"/>
        <end position="17"/>
    </location>
</feature>
<proteinExistence type="predicted"/>